<dbReference type="AlphaFoldDB" id="A0A167CZ57"/>
<dbReference type="InterPro" id="IPR030379">
    <property type="entry name" value="G_SEPTIN_dom"/>
</dbReference>
<gene>
    <name evidence="7" type="primary">CDC12</name>
    <name evidence="7" type="ORF">AWJ20_532</name>
</gene>
<evidence type="ECO:0000256" key="4">
    <source>
        <dbReference type="RuleBase" id="RU004560"/>
    </source>
</evidence>
<sequence>MVVGELGLGKTTFVNTLFGDKFKETPEDHNPIRSTYKMSSDDANRSMSVVHTENGIEVTKSSAIHPMMAPGYKFYEASTKTTRLDIRETSYEEQGFRVHFTVIDTPGFGDFTNNDFAWVPLVKYIDDQHRMYMLREEQPFRKNLVDTRVHACLYFVRPSGHGLLPLDIRVMSELAGRVNLIPVISKADSFTRGELEEFKKNIREAIRANNIDIYEPSMWLDSEVNGLSSDEEDSALKRNAGNWLQNGHASDVLNRFNSHGHNTNGESSDSDELLNGMNSFRDGPSANGEQMEYNGEDSAKTAVHKSDKEIWEESTPFAIISSEEVVSLDNGKPKVRGRVYDWGIAEVENEDHCDFVKLRDVLMSKYMFDLIDTTIERHYNNFRALTMTHRINVANKKHLDTLENSGNQSRKVSPLGGTQALCEIFRYGYTQLQEDSRSQDPIYLARKERLNKHFESIIAFQETKFKKWFRELMAKQQELNEDINRDKRA</sequence>
<dbReference type="RefSeq" id="XP_018734760.1">
    <property type="nucleotide sequence ID" value="XM_018882452.1"/>
</dbReference>
<keyword evidence="3 4" id="KW-0342">GTP-binding</keyword>
<dbReference type="GO" id="GO:0005938">
    <property type="term" value="C:cell cortex"/>
    <property type="evidence" value="ECO:0007669"/>
    <property type="project" value="UniProtKB-ARBA"/>
</dbReference>
<evidence type="ECO:0000256" key="1">
    <source>
        <dbReference type="ARBA" id="ARBA00004266"/>
    </source>
</evidence>
<name>A0A167CZ57_9ASCO</name>
<evidence type="ECO:0000256" key="3">
    <source>
        <dbReference type="ARBA" id="ARBA00023134"/>
    </source>
</evidence>
<dbReference type="InterPro" id="IPR016491">
    <property type="entry name" value="Septin"/>
</dbReference>
<evidence type="ECO:0000256" key="5">
    <source>
        <dbReference type="SAM" id="MobiDB-lite"/>
    </source>
</evidence>
<dbReference type="EMBL" id="CP014501">
    <property type="protein sequence ID" value="ANB12283.1"/>
    <property type="molecule type" value="Genomic_DNA"/>
</dbReference>
<dbReference type="GO" id="GO:0005935">
    <property type="term" value="C:cellular bud neck"/>
    <property type="evidence" value="ECO:0007669"/>
    <property type="project" value="UniProtKB-SubCell"/>
</dbReference>
<evidence type="ECO:0000313" key="8">
    <source>
        <dbReference type="Proteomes" id="UP000189580"/>
    </source>
</evidence>
<proteinExistence type="inferred from homology"/>
<dbReference type="GO" id="GO:0032156">
    <property type="term" value="C:septin cytoskeleton"/>
    <property type="evidence" value="ECO:0007669"/>
    <property type="project" value="UniProtKB-ARBA"/>
</dbReference>
<evidence type="ECO:0000313" key="7">
    <source>
        <dbReference type="EMBL" id="ANB12283.1"/>
    </source>
</evidence>
<feature type="domain" description="Septin-type G" evidence="6">
    <location>
        <begin position="1"/>
        <end position="389"/>
    </location>
</feature>
<keyword evidence="2 4" id="KW-0547">Nucleotide-binding</keyword>
<comment type="similarity">
    <text evidence="4">Belongs to the TRAFAC class TrmE-Era-EngA-EngB-Septin-like GTPase superfamily. Septin GTPase family.</text>
</comment>
<dbReference type="PROSITE" id="PS51719">
    <property type="entry name" value="G_SEPTIN"/>
    <property type="match status" value="1"/>
</dbReference>
<accession>A0A167CZ57</accession>
<evidence type="ECO:0000259" key="6">
    <source>
        <dbReference type="PROSITE" id="PS51719"/>
    </source>
</evidence>
<evidence type="ECO:0000256" key="2">
    <source>
        <dbReference type="ARBA" id="ARBA00022741"/>
    </source>
</evidence>
<feature type="region of interest" description="Disordered" evidence="5">
    <location>
        <begin position="256"/>
        <end position="293"/>
    </location>
</feature>
<protein>
    <submittedName>
        <fullName evidence="7">Septin CDC12</fullName>
    </submittedName>
</protein>
<dbReference type="OrthoDB" id="416553at2759"/>
<reference evidence="7 8" key="1">
    <citation type="submission" date="2016-02" db="EMBL/GenBank/DDBJ databases">
        <title>Complete genome sequence and transcriptome regulation of the pentose utilising yeast Sugiyamaella lignohabitans.</title>
        <authorList>
            <person name="Bellasio M."/>
            <person name="Peymann A."/>
            <person name="Valli M."/>
            <person name="Sipitzky M."/>
            <person name="Graf A."/>
            <person name="Sauer M."/>
            <person name="Marx H."/>
            <person name="Mattanovich D."/>
        </authorList>
    </citation>
    <scope>NUCLEOTIDE SEQUENCE [LARGE SCALE GENOMIC DNA]</scope>
    <source>
        <strain evidence="7 8">CBS 10342</strain>
    </source>
</reference>
<dbReference type="Pfam" id="PF00735">
    <property type="entry name" value="Septin"/>
    <property type="match status" value="2"/>
</dbReference>
<keyword evidence="8" id="KW-1185">Reference proteome</keyword>
<dbReference type="InterPro" id="IPR027417">
    <property type="entry name" value="P-loop_NTPase"/>
</dbReference>
<dbReference type="GeneID" id="30037548"/>
<dbReference type="SUPFAM" id="SSF52540">
    <property type="entry name" value="P-loop containing nucleoside triphosphate hydrolases"/>
    <property type="match status" value="1"/>
</dbReference>
<dbReference type="PANTHER" id="PTHR18884">
    <property type="entry name" value="SEPTIN"/>
    <property type="match status" value="1"/>
</dbReference>
<dbReference type="CDD" id="cd01850">
    <property type="entry name" value="CDC_Septin"/>
    <property type="match status" value="1"/>
</dbReference>
<dbReference type="KEGG" id="slb:AWJ20_532"/>
<dbReference type="GO" id="GO:0005525">
    <property type="term" value="F:GTP binding"/>
    <property type="evidence" value="ECO:0007669"/>
    <property type="project" value="UniProtKB-KW"/>
</dbReference>
<dbReference type="Gene3D" id="3.40.50.300">
    <property type="entry name" value="P-loop containing nucleotide triphosphate hydrolases"/>
    <property type="match status" value="1"/>
</dbReference>
<dbReference type="Proteomes" id="UP000189580">
    <property type="component" value="Chromosome a"/>
</dbReference>
<organism evidence="7 8">
    <name type="scientific">Sugiyamaella lignohabitans</name>
    <dbReference type="NCBI Taxonomy" id="796027"/>
    <lineage>
        <taxon>Eukaryota</taxon>
        <taxon>Fungi</taxon>
        <taxon>Dikarya</taxon>
        <taxon>Ascomycota</taxon>
        <taxon>Saccharomycotina</taxon>
        <taxon>Dipodascomycetes</taxon>
        <taxon>Dipodascales</taxon>
        <taxon>Trichomonascaceae</taxon>
        <taxon>Sugiyamaella</taxon>
    </lineage>
</organism>
<comment type="subcellular location">
    <subcellularLocation>
        <location evidence="1">Bud neck</location>
    </subcellularLocation>
</comment>
<feature type="compositionally biased region" description="Polar residues" evidence="5">
    <location>
        <begin position="256"/>
        <end position="267"/>
    </location>
</feature>
<dbReference type="PIRSF" id="PIRSF006698">
    <property type="entry name" value="Septin"/>
    <property type="match status" value="1"/>
</dbReference>